<evidence type="ECO:0000313" key="2">
    <source>
        <dbReference type="EMBL" id="EGF97139.1"/>
    </source>
</evidence>
<feature type="region of interest" description="Disordered" evidence="1">
    <location>
        <begin position="490"/>
        <end position="535"/>
    </location>
</feature>
<dbReference type="InParanoid" id="F4SDY4"/>
<dbReference type="EMBL" id="GL883312">
    <property type="protein sequence ID" value="EGF97139.1"/>
    <property type="molecule type" value="Genomic_DNA"/>
</dbReference>
<feature type="compositionally biased region" description="Basic and acidic residues" evidence="1">
    <location>
        <begin position="494"/>
        <end position="516"/>
    </location>
</feature>
<feature type="region of interest" description="Disordered" evidence="1">
    <location>
        <begin position="1"/>
        <end position="97"/>
    </location>
</feature>
<name>F4SDY4_MELLP</name>
<protein>
    <submittedName>
        <fullName evidence="2">Uncharacterized protein</fullName>
    </submittedName>
</protein>
<feature type="compositionally biased region" description="Polar residues" evidence="1">
    <location>
        <begin position="1"/>
        <end position="24"/>
    </location>
</feature>
<reference evidence="3" key="1">
    <citation type="journal article" date="2011" name="Proc. Natl. Acad. Sci. U.S.A.">
        <title>Obligate biotrophy features unraveled by the genomic analysis of rust fungi.</title>
        <authorList>
            <person name="Duplessis S."/>
            <person name="Cuomo C.A."/>
            <person name="Lin Y.-C."/>
            <person name="Aerts A."/>
            <person name="Tisserant E."/>
            <person name="Veneault-Fourrey C."/>
            <person name="Joly D.L."/>
            <person name="Hacquard S."/>
            <person name="Amselem J."/>
            <person name="Cantarel B.L."/>
            <person name="Chiu R."/>
            <person name="Coutinho P.M."/>
            <person name="Feau N."/>
            <person name="Field M."/>
            <person name="Frey P."/>
            <person name="Gelhaye E."/>
            <person name="Goldberg J."/>
            <person name="Grabherr M.G."/>
            <person name="Kodira C.D."/>
            <person name="Kohler A."/>
            <person name="Kuees U."/>
            <person name="Lindquist E.A."/>
            <person name="Lucas S.M."/>
            <person name="Mago R."/>
            <person name="Mauceli E."/>
            <person name="Morin E."/>
            <person name="Murat C."/>
            <person name="Pangilinan J.L."/>
            <person name="Park R."/>
            <person name="Pearson M."/>
            <person name="Quesneville H."/>
            <person name="Rouhier N."/>
            <person name="Sakthikumar S."/>
            <person name="Salamov A.A."/>
            <person name="Schmutz J."/>
            <person name="Selles B."/>
            <person name="Shapiro H."/>
            <person name="Tanguay P."/>
            <person name="Tuskan G.A."/>
            <person name="Henrissat B."/>
            <person name="Van de Peer Y."/>
            <person name="Rouze P."/>
            <person name="Ellis J.G."/>
            <person name="Dodds P.N."/>
            <person name="Schein J.E."/>
            <person name="Zhong S."/>
            <person name="Hamelin R.C."/>
            <person name="Grigoriev I.V."/>
            <person name="Szabo L.J."/>
            <person name="Martin F."/>
        </authorList>
    </citation>
    <scope>NUCLEOTIDE SEQUENCE [LARGE SCALE GENOMIC DNA]</scope>
    <source>
        <strain evidence="3">98AG31 / pathotype 3-4-7</strain>
    </source>
</reference>
<dbReference type="GeneID" id="18934627"/>
<dbReference type="HOGENOM" id="CLU_026101_0_0_1"/>
<dbReference type="AlphaFoldDB" id="F4SDY4"/>
<feature type="region of interest" description="Disordered" evidence="1">
    <location>
        <begin position="376"/>
        <end position="401"/>
    </location>
</feature>
<feature type="compositionally biased region" description="Acidic residues" evidence="1">
    <location>
        <begin position="75"/>
        <end position="89"/>
    </location>
</feature>
<evidence type="ECO:0000313" key="3">
    <source>
        <dbReference type="Proteomes" id="UP000001072"/>
    </source>
</evidence>
<dbReference type="RefSeq" id="XP_007419588.1">
    <property type="nucleotide sequence ID" value="XM_007419526.1"/>
</dbReference>
<dbReference type="Proteomes" id="UP000001072">
    <property type="component" value="Unassembled WGS sequence"/>
</dbReference>
<feature type="compositionally biased region" description="Polar residues" evidence="1">
    <location>
        <begin position="376"/>
        <end position="386"/>
    </location>
</feature>
<sequence>MPTRSGTQRRSASPAESDTNSNKSFAPPTTTTRRRRAPKKATQPAAKRPPATKCPPATKSRKRARTDDHDTVDHEDQDQLNDLEDEDDQANTTTPNLTNYHQLGLEWGLARAEDYLAGLKLPKNNRPSAIGLFEAQALQSNYELDKTMLCIALKCSRKVLDDLLLEGPLGREPNMYTNYQTYSNVATMTQMPPKGVSQGFPERNRIVGTTWSTYTDDKHEVFTPRLFERLCVATSEAYALTQTPLGIVPSNTLSPGLEPLTQEEREKYIPIFEGLVNLKTVEHDLHDGRLWRHSGKSKNRTTQQLIKTEMSKVLRQLHLLKNHFDLQFHLMVARWDPASPSTHALYQAEHTTCQRWARLEKKTHLLERFTFESTKAPQHLRSTNTEPKPVSEAGARQAQRRGELAKALNDLISPHLRGGSQGKGDAHPKVQDLATAVKAKEFRGGVKLAIHRTQDSGITDDMLMRGPRKLSNDEVDLWINDIEAKRYNIIRSQPDPDCKSSADPEDKPTQSEDKPIGGDNDTLENNGINPDSAIH</sequence>
<accession>F4SDY4</accession>
<proteinExistence type="predicted"/>
<dbReference type="KEGG" id="mlr:MELLADRAFT_87759"/>
<feature type="compositionally biased region" description="Low complexity" evidence="1">
    <location>
        <begin position="40"/>
        <end position="51"/>
    </location>
</feature>
<dbReference type="VEuPathDB" id="FungiDB:MELLADRAFT_87759"/>
<organism evidence="3">
    <name type="scientific">Melampsora larici-populina (strain 98AG31 / pathotype 3-4-7)</name>
    <name type="common">Poplar leaf rust fungus</name>
    <dbReference type="NCBI Taxonomy" id="747676"/>
    <lineage>
        <taxon>Eukaryota</taxon>
        <taxon>Fungi</taxon>
        <taxon>Dikarya</taxon>
        <taxon>Basidiomycota</taxon>
        <taxon>Pucciniomycotina</taxon>
        <taxon>Pucciniomycetes</taxon>
        <taxon>Pucciniales</taxon>
        <taxon>Melampsoraceae</taxon>
        <taxon>Melampsora</taxon>
    </lineage>
</organism>
<keyword evidence="3" id="KW-1185">Reference proteome</keyword>
<feature type="compositionally biased region" description="Basic and acidic residues" evidence="1">
    <location>
        <begin position="65"/>
        <end position="74"/>
    </location>
</feature>
<evidence type="ECO:0000256" key="1">
    <source>
        <dbReference type="SAM" id="MobiDB-lite"/>
    </source>
</evidence>
<gene>
    <name evidence="2" type="ORF">MELLADRAFT_87759</name>
</gene>